<feature type="chain" id="PRO_5044989197" description="Carboxypeptidase" evidence="7">
    <location>
        <begin position="20"/>
        <end position="545"/>
    </location>
</feature>
<evidence type="ECO:0000256" key="5">
    <source>
        <dbReference type="ARBA" id="ARBA00022801"/>
    </source>
</evidence>
<evidence type="ECO:0000256" key="7">
    <source>
        <dbReference type="RuleBase" id="RU361156"/>
    </source>
</evidence>
<dbReference type="Pfam" id="PF00450">
    <property type="entry name" value="Peptidase_S10"/>
    <property type="match status" value="1"/>
</dbReference>
<dbReference type="Proteomes" id="UP001447188">
    <property type="component" value="Unassembled WGS sequence"/>
</dbReference>
<dbReference type="Gene3D" id="3.40.50.1820">
    <property type="entry name" value="alpha/beta hydrolase"/>
    <property type="match status" value="1"/>
</dbReference>
<accession>A0ABR3GAR9</accession>
<gene>
    <name evidence="8" type="ORF">Q9L58_008082</name>
</gene>
<comment type="similarity">
    <text evidence="1 7">Belongs to the peptidase S10 family.</text>
</comment>
<dbReference type="InterPro" id="IPR029058">
    <property type="entry name" value="AB_hydrolase_fold"/>
</dbReference>
<comment type="caution">
    <text evidence="8">The sequence shown here is derived from an EMBL/GenBank/DDBJ whole genome shotgun (WGS) entry which is preliminary data.</text>
</comment>
<evidence type="ECO:0000256" key="6">
    <source>
        <dbReference type="ARBA" id="ARBA00023180"/>
    </source>
</evidence>
<evidence type="ECO:0000256" key="4">
    <source>
        <dbReference type="ARBA" id="ARBA00022729"/>
    </source>
</evidence>
<keyword evidence="3 7" id="KW-0645">Protease</keyword>
<dbReference type="InterPro" id="IPR001563">
    <property type="entry name" value="Peptidase_S10"/>
</dbReference>
<protein>
    <recommendedName>
        <fullName evidence="7">Carboxypeptidase</fullName>
        <ecNumber evidence="7">3.4.16.-</ecNumber>
    </recommendedName>
</protein>
<sequence length="545" mass="60187">MKLAIASVAALSLAGGVTAFFPNTEQKPLTASSQSTLSPSIAQISEHLHSLGGDFTGEAITAWNKIAELYPEDTISAVQAMLGMGKPKAGVTRKPDSDWDFIVQGDEVVSALGSNIEGHEKLKGTKLRIKKPGNLGVDVGVKQYSGYLDVDNDEKHFFFWFFESRNDPKNDPIVLWLNGGPGCSSLTGLFMELGPASINAKIHTVDNPYSWNSNASVIFLDQPVNVGYSYSDGQVSSTQAAGKDVYAFLTMFFKQFPEYSAQDFHIAGESYAGHYIPQFATEILSHEKRNINLKSVLIGNGLTDGKTQYDYYRPMACGEGGYKSVLSKEACQSMDDAYPRCAAMIDNCYKSGSPWSCVPASIYCNNAMFRAYQSTGLNVYDIRSKCEDTNNLCYSELGWISSYLNKNDVMSALGAEVSSYESCNTDINRNFLLNGDWMKPFHTFIPDLLEKIPVLIYAGDADFICNWLGNHAWTEALEWHGKKQFNNEPLGPFMVGAQEMGQTKSFGNFTFARVYEAGHMMPYNQPEASLDLLNRWLSGGFWTSA</sequence>
<keyword evidence="5 7" id="KW-0378">Hydrolase</keyword>
<evidence type="ECO:0000256" key="2">
    <source>
        <dbReference type="ARBA" id="ARBA00022645"/>
    </source>
</evidence>
<dbReference type="SUPFAM" id="SSF53474">
    <property type="entry name" value="alpha/beta-Hydrolases"/>
    <property type="match status" value="1"/>
</dbReference>
<dbReference type="PANTHER" id="PTHR11802:SF113">
    <property type="entry name" value="SERINE CARBOXYPEPTIDASE CTSA-4.1"/>
    <property type="match status" value="1"/>
</dbReference>
<reference evidence="8 9" key="1">
    <citation type="submission" date="2024-02" db="EMBL/GenBank/DDBJ databases">
        <title>Discinaceae phylogenomics.</title>
        <authorList>
            <person name="Dirks A.C."/>
            <person name="James T.Y."/>
        </authorList>
    </citation>
    <scope>NUCLEOTIDE SEQUENCE [LARGE SCALE GENOMIC DNA]</scope>
    <source>
        <strain evidence="8 9">ACD0624</strain>
    </source>
</reference>
<organism evidence="8 9">
    <name type="scientific">Discina gigas</name>
    <dbReference type="NCBI Taxonomy" id="1032678"/>
    <lineage>
        <taxon>Eukaryota</taxon>
        <taxon>Fungi</taxon>
        <taxon>Dikarya</taxon>
        <taxon>Ascomycota</taxon>
        <taxon>Pezizomycotina</taxon>
        <taxon>Pezizomycetes</taxon>
        <taxon>Pezizales</taxon>
        <taxon>Discinaceae</taxon>
        <taxon>Discina</taxon>
    </lineage>
</organism>
<dbReference type="EC" id="3.4.16.-" evidence="7"/>
<evidence type="ECO:0000256" key="1">
    <source>
        <dbReference type="ARBA" id="ARBA00009431"/>
    </source>
</evidence>
<dbReference type="EMBL" id="JBBBZM010000140">
    <property type="protein sequence ID" value="KAL0633020.1"/>
    <property type="molecule type" value="Genomic_DNA"/>
</dbReference>
<name>A0ABR3GAR9_9PEZI</name>
<evidence type="ECO:0000256" key="3">
    <source>
        <dbReference type="ARBA" id="ARBA00022670"/>
    </source>
</evidence>
<dbReference type="PRINTS" id="PR00724">
    <property type="entry name" value="CRBOXYPTASEC"/>
</dbReference>
<feature type="signal peptide" evidence="7">
    <location>
        <begin position="1"/>
        <end position="19"/>
    </location>
</feature>
<proteinExistence type="inferred from homology"/>
<evidence type="ECO:0000313" key="9">
    <source>
        <dbReference type="Proteomes" id="UP001447188"/>
    </source>
</evidence>
<keyword evidence="4 7" id="KW-0732">Signal</keyword>
<keyword evidence="6" id="KW-0325">Glycoprotein</keyword>
<keyword evidence="9" id="KW-1185">Reference proteome</keyword>
<dbReference type="PROSITE" id="PS00131">
    <property type="entry name" value="CARBOXYPEPT_SER_SER"/>
    <property type="match status" value="1"/>
</dbReference>
<keyword evidence="2 7" id="KW-0121">Carboxypeptidase</keyword>
<dbReference type="InterPro" id="IPR018202">
    <property type="entry name" value="Ser_caboxypep_ser_AS"/>
</dbReference>
<evidence type="ECO:0000313" key="8">
    <source>
        <dbReference type="EMBL" id="KAL0633020.1"/>
    </source>
</evidence>
<dbReference type="PANTHER" id="PTHR11802">
    <property type="entry name" value="SERINE PROTEASE FAMILY S10 SERINE CARBOXYPEPTIDASE"/>
    <property type="match status" value="1"/>
</dbReference>
<dbReference type="Gene3D" id="1.10.287.410">
    <property type="match status" value="1"/>
</dbReference>